<sequence>MAISDSGWSWRNKLNAKSLPGWDFVVAFVRACLAHADQVGAPVPADLADLAWWDAAHWELLRSIDGHRSPDRLAATARGESRRRQARSRSAERDAWAAPRRPPAPAPRFAGRVGPRTGWRSCSPTSDPLRGW</sequence>
<evidence type="ECO:0000313" key="3">
    <source>
        <dbReference type="Proteomes" id="UP001595833"/>
    </source>
</evidence>
<reference evidence="3" key="1">
    <citation type="journal article" date="2019" name="Int. J. Syst. Evol. Microbiol.">
        <title>The Global Catalogue of Microorganisms (GCM) 10K type strain sequencing project: providing services to taxonomists for standard genome sequencing and annotation.</title>
        <authorList>
            <consortium name="The Broad Institute Genomics Platform"/>
            <consortium name="The Broad Institute Genome Sequencing Center for Infectious Disease"/>
            <person name="Wu L."/>
            <person name="Ma J."/>
        </authorList>
    </citation>
    <scope>NUCLEOTIDE SEQUENCE [LARGE SCALE GENOMIC DNA]</scope>
    <source>
        <strain evidence="3">KCTC 12848</strain>
    </source>
</reference>
<name>A0ABV9Y028_9PSEU</name>
<accession>A0ABV9Y028</accession>
<organism evidence="2 3">
    <name type="scientific">Saccharothrix xinjiangensis</name>
    <dbReference type="NCBI Taxonomy" id="204798"/>
    <lineage>
        <taxon>Bacteria</taxon>
        <taxon>Bacillati</taxon>
        <taxon>Actinomycetota</taxon>
        <taxon>Actinomycetes</taxon>
        <taxon>Pseudonocardiales</taxon>
        <taxon>Pseudonocardiaceae</taxon>
        <taxon>Saccharothrix</taxon>
    </lineage>
</organism>
<feature type="compositionally biased region" description="Basic and acidic residues" evidence="1">
    <location>
        <begin position="79"/>
        <end position="95"/>
    </location>
</feature>
<evidence type="ECO:0000313" key="2">
    <source>
        <dbReference type="EMBL" id="MFC5055891.1"/>
    </source>
</evidence>
<dbReference type="RefSeq" id="WP_344040807.1">
    <property type="nucleotide sequence ID" value="NZ_BAAAKE010000025.1"/>
</dbReference>
<dbReference type="Proteomes" id="UP001595833">
    <property type="component" value="Unassembled WGS sequence"/>
</dbReference>
<gene>
    <name evidence="2" type="ORF">ACFPFM_19280</name>
</gene>
<comment type="caution">
    <text evidence="2">The sequence shown here is derived from an EMBL/GenBank/DDBJ whole genome shotgun (WGS) entry which is preliminary data.</text>
</comment>
<evidence type="ECO:0000256" key="1">
    <source>
        <dbReference type="SAM" id="MobiDB-lite"/>
    </source>
</evidence>
<feature type="region of interest" description="Disordered" evidence="1">
    <location>
        <begin position="71"/>
        <end position="132"/>
    </location>
</feature>
<protein>
    <submittedName>
        <fullName evidence="2">Uncharacterized protein</fullName>
    </submittedName>
</protein>
<proteinExistence type="predicted"/>
<dbReference type="EMBL" id="JBHSJB010000017">
    <property type="protein sequence ID" value="MFC5055891.1"/>
    <property type="molecule type" value="Genomic_DNA"/>
</dbReference>
<keyword evidence="3" id="KW-1185">Reference proteome</keyword>
<feature type="compositionally biased region" description="Low complexity" evidence="1">
    <location>
        <begin position="107"/>
        <end position="116"/>
    </location>
</feature>